<accession>A0A4S3MJW7</accession>
<keyword evidence="4" id="KW-0808">Transferase</keyword>
<reference evidence="4 5" key="1">
    <citation type="submission" date="2019-04" db="EMBL/GenBank/DDBJ databases">
        <title>Draft genome sequence of Gemmobacter aestuarii sp. nov.</title>
        <authorList>
            <person name="Hameed A."/>
            <person name="Lin S.-Y."/>
            <person name="Shahina M."/>
            <person name="Lai W.-A."/>
            <person name="Young C.-C."/>
        </authorList>
    </citation>
    <scope>NUCLEOTIDE SEQUENCE [LARGE SCALE GENOMIC DNA]</scope>
    <source>
        <strain evidence="4 5">CC-PW-75</strain>
    </source>
</reference>
<comment type="caution">
    <text evidence="4">The sequence shown here is derived from an EMBL/GenBank/DDBJ whole genome shotgun (WGS) entry which is preliminary data.</text>
</comment>
<organism evidence="4 5">
    <name type="scientific">Aliigemmobacter aestuarii</name>
    <dbReference type="NCBI Taxonomy" id="1445661"/>
    <lineage>
        <taxon>Bacteria</taxon>
        <taxon>Pseudomonadati</taxon>
        <taxon>Pseudomonadota</taxon>
        <taxon>Alphaproteobacteria</taxon>
        <taxon>Rhodobacterales</taxon>
        <taxon>Paracoccaceae</taxon>
        <taxon>Aliigemmobacter</taxon>
    </lineage>
</organism>
<dbReference type="InterPro" id="IPR000182">
    <property type="entry name" value="GNAT_dom"/>
</dbReference>
<dbReference type="GO" id="GO:0019290">
    <property type="term" value="P:siderophore biosynthetic process"/>
    <property type="evidence" value="ECO:0007669"/>
    <property type="project" value="InterPro"/>
</dbReference>
<dbReference type="GO" id="GO:0016410">
    <property type="term" value="F:N-acyltransferase activity"/>
    <property type="evidence" value="ECO:0007669"/>
    <property type="project" value="TreeGrafter"/>
</dbReference>
<proteinExistence type="predicted"/>
<dbReference type="OrthoDB" id="9814648at2"/>
<dbReference type="SMART" id="SM01006">
    <property type="entry name" value="AlcB"/>
    <property type="match status" value="1"/>
</dbReference>
<dbReference type="PANTHER" id="PTHR31438:SF1">
    <property type="entry name" value="LYSINE N-ACYLTRANSFERASE C17G9.06C-RELATED"/>
    <property type="match status" value="1"/>
</dbReference>
<evidence type="ECO:0000313" key="4">
    <source>
        <dbReference type="EMBL" id="THD81516.1"/>
    </source>
</evidence>
<dbReference type="PANTHER" id="PTHR31438">
    <property type="entry name" value="LYSINE N-ACYLTRANSFERASE C17G9.06C-RELATED"/>
    <property type="match status" value="1"/>
</dbReference>
<dbReference type="SUPFAM" id="SSF55729">
    <property type="entry name" value="Acyl-CoA N-acyltransferases (Nat)"/>
    <property type="match status" value="1"/>
</dbReference>
<dbReference type="AlphaFoldDB" id="A0A4S3MJW7"/>
<protein>
    <submittedName>
        <fullName evidence="4">N-acetyltransferase</fullName>
    </submittedName>
</protein>
<evidence type="ECO:0000313" key="5">
    <source>
        <dbReference type="Proteomes" id="UP000309450"/>
    </source>
</evidence>
<evidence type="ECO:0000259" key="3">
    <source>
        <dbReference type="PROSITE" id="PS51186"/>
    </source>
</evidence>
<comment type="pathway">
    <text evidence="1">Siderophore biosynthesis.</text>
</comment>
<gene>
    <name evidence="4" type="ORF">E7811_16545</name>
</gene>
<dbReference type="Gene3D" id="3.40.630.30">
    <property type="match status" value="1"/>
</dbReference>
<keyword evidence="2" id="KW-0046">Antibiotic resistance</keyword>
<dbReference type="Proteomes" id="UP000309450">
    <property type="component" value="Unassembled WGS sequence"/>
</dbReference>
<feature type="domain" description="N-acetyltransferase" evidence="3">
    <location>
        <begin position="7"/>
        <end position="170"/>
    </location>
</feature>
<sequence>MPDKGAYAFVPLSRADYPMMRGWLAQPHVRAWWGDPEDEIALIEADMDGHLAGTGPTDMRIVTLDGAPFAYVQDYPAHHWPMPHYAGFPPGTRAMDTFLGDPAHHGRGHAAHYLHQRAADLRARHPAVVIDPSPANERAVRAYRRAGFRDRFTAPCEDGDPVIVMEFDAAAPAPSAST</sequence>
<dbReference type="PROSITE" id="PS51186">
    <property type="entry name" value="GNAT"/>
    <property type="match status" value="1"/>
</dbReference>
<keyword evidence="5" id="KW-1185">Reference proteome</keyword>
<dbReference type="GO" id="GO:0046677">
    <property type="term" value="P:response to antibiotic"/>
    <property type="evidence" value="ECO:0007669"/>
    <property type="project" value="UniProtKB-KW"/>
</dbReference>
<dbReference type="InterPro" id="IPR019432">
    <property type="entry name" value="Acyltransferase_MbtK/IucB-like"/>
</dbReference>
<dbReference type="InterPro" id="IPR016181">
    <property type="entry name" value="Acyl_CoA_acyltransferase"/>
</dbReference>
<name>A0A4S3MJW7_9RHOB</name>
<evidence type="ECO:0000256" key="1">
    <source>
        <dbReference type="ARBA" id="ARBA00004924"/>
    </source>
</evidence>
<dbReference type="EMBL" id="SSND01000005">
    <property type="protein sequence ID" value="THD81516.1"/>
    <property type="molecule type" value="Genomic_DNA"/>
</dbReference>
<dbReference type="RefSeq" id="WP_136395776.1">
    <property type="nucleotide sequence ID" value="NZ_SSND01000005.1"/>
</dbReference>
<dbReference type="Pfam" id="PF13523">
    <property type="entry name" value="Acetyltransf_8"/>
    <property type="match status" value="1"/>
</dbReference>
<evidence type="ECO:0000256" key="2">
    <source>
        <dbReference type="ARBA" id="ARBA00023251"/>
    </source>
</evidence>